<evidence type="ECO:0000313" key="2">
    <source>
        <dbReference type="EMBL" id="KAJ7724419.1"/>
    </source>
</evidence>
<feature type="compositionally biased region" description="Basic residues" evidence="1">
    <location>
        <begin position="83"/>
        <end position="93"/>
    </location>
</feature>
<evidence type="ECO:0000313" key="3">
    <source>
        <dbReference type="Proteomes" id="UP001215598"/>
    </source>
</evidence>
<name>A0AAD7HPE8_9AGAR</name>
<protein>
    <submittedName>
        <fullName evidence="2">Uncharacterized protein</fullName>
    </submittedName>
</protein>
<feature type="region of interest" description="Disordered" evidence="1">
    <location>
        <begin position="1"/>
        <end position="27"/>
    </location>
</feature>
<feature type="region of interest" description="Disordered" evidence="1">
    <location>
        <begin position="65"/>
        <end position="137"/>
    </location>
</feature>
<feature type="compositionally biased region" description="Acidic residues" evidence="1">
    <location>
        <begin position="122"/>
        <end position="137"/>
    </location>
</feature>
<gene>
    <name evidence="2" type="ORF">B0H16DRAFT_1786129</name>
</gene>
<dbReference type="AlphaFoldDB" id="A0AAD7HPE8"/>
<evidence type="ECO:0000256" key="1">
    <source>
        <dbReference type="SAM" id="MobiDB-lite"/>
    </source>
</evidence>
<accession>A0AAD7HPE8</accession>
<reference evidence="2" key="1">
    <citation type="submission" date="2023-03" db="EMBL/GenBank/DDBJ databases">
        <title>Massive genome expansion in bonnet fungi (Mycena s.s.) driven by repeated elements and novel gene families across ecological guilds.</title>
        <authorList>
            <consortium name="Lawrence Berkeley National Laboratory"/>
            <person name="Harder C.B."/>
            <person name="Miyauchi S."/>
            <person name="Viragh M."/>
            <person name="Kuo A."/>
            <person name="Thoen E."/>
            <person name="Andreopoulos B."/>
            <person name="Lu D."/>
            <person name="Skrede I."/>
            <person name="Drula E."/>
            <person name="Henrissat B."/>
            <person name="Morin E."/>
            <person name="Kohler A."/>
            <person name="Barry K."/>
            <person name="LaButti K."/>
            <person name="Morin E."/>
            <person name="Salamov A."/>
            <person name="Lipzen A."/>
            <person name="Mereny Z."/>
            <person name="Hegedus B."/>
            <person name="Baldrian P."/>
            <person name="Stursova M."/>
            <person name="Weitz H."/>
            <person name="Taylor A."/>
            <person name="Grigoriev I.V."/>
            <person name="Nagy L.G."/>
            <person name="Martin F."/>
            <person name="Kauserud H."/>
        </authorList>
    </citation>
    <scope>NUCLEOTIDE SEQUENCE</scope>
    <source>
        <strain evidence="2">CBHHK182m</strain>
    </source>
</reference>
<feature type="compositionally biased region" description="Basic and acidic residues" evidence="1">
    <location>
        <begin position="97"/>
        <end position="110"/>
    </location>
</feature>
<keyword evidence="3" id="KW-1185">Reference proteome</keyword>
<organism evidence="2 3">
    <name type="scientific">Mycena metata</name>
    <dbReference type="NCBI Taxonomy" id="1033252"/>
    <lineage>
        <taxon>Eukaryota</taxon>
        <taxon>Fungi</taxon>
        <taxon>Dikarya</taxon>
        <taxon>Basidiomycota</taxon>
        <taxon>Agaricomycotina</taxon>
        <taxon>Agaricomycetes</taxon>
        <taxon>Agaricomycetidae</taxon>
        <taxon>Agaricales</taxon>
        <taxon>Marasmiineae</taxon>
        <taxon>Mycenaceae</taxon>
        <taxon>Mycena</taxon>
    </lineage>
</organism>
<feature type="compositionally biased region" description="Polar residues" evidence="1">
    <location>
        <begin position="1"/>
        <end position="17"/>
    </location>
</feature>
<dbReference type="Proteomes" id="UP001215598">
    <property type="component" value="Unassembled WGS sequence"/>
</dbReference>
<comment type="caution">
    <text evidence="2">The sequence shown here is derived from an EMBL/GenBank/DDBJ whole genome shotgun (WGS) entry which is preliminary data.</text>
</comment>
<proteinExistence type="predicted"/>
<sequence length="405" mass="45546">MHAVPSTYNANAHTPTAANRYAQPPPQFLLPQQPSQMDLLVSMMEQVLEGQQNLGQRVAALEARVSDPVGPESARGVAARGGRAPRAKTRASTRRIQQHEAIDPSLRDSEPGSIASSTDLATDTELEPESVDEDGVDWDSVDLLPTEKRALQIVKEVLEELKNVKARPAGLIRVHDPQPTWDLAFLQILGKQSFRSLKRQWNDSKKLQAGIETGTNLQTNRQTKRRDRKSSQLQKIIEKFAAKYGVSVKFLRDIVDEQYLSDEVSGPEAGSGETKPAWKVRLAAAANLPLDAESLKDISILEKLIPEWRSDDYSDVIHKLQKFRLDNPTKKQQTKSVYHRICLGRTSARVPQFAPYNFGVSREWLDKHRDERAYRRALKDWGAWPEPADSGLERLLDIDVTVHSE</sequence>
<dbReference type="EMBL" id="JARKIB010000203">
    <property type="protein sequence ID" value="KAJ7724419.1"/>
    <property type="molecule type" value="Genomic_DNA"/>
</dbReference>